<dbReference type="Gene3D" id="1.10.10.10">
    <property type="entry name" value="Winged helix-like DNA-binding domain superfamily/Winged helix DNA-binding domain"/>
    <property type="match status" value="1"/>
</dbReference>
<keyword evidence="1" id="KW-0805">Transcription regulation</keyword>
<comment type="caution">
    <text evidence="5">The sequence shown here is derived from an EMBL/GenBank/DDBJ whole genome shotgun (WGS) entry which is preliminary data.</text>
</comment>
<evidence type="ECO:0000256" key="2">
    <source>
        <dbReference type="ARBA" id="ARBA00023125"/>
    </source>
</evidence>
<dbReference type="InterPro" id="IPR019887">
    <property type="entry name" value="Tscrpt_reg_AsnC/Lrp_C"/>
</dbReference>
<dbReference type="EMBL" id="JACIFD010000008">
    <property type="protein sequence ID" value="MBB4071694.1"/>
    <property type="molecule type" value="Genomic_DNA"/>
</dbReference>
<keyword evidence="6" id="KW-1185">Reference proteome</keyword>
<evidence type="ECO:0000313" key="6">
    <source>
        <dbReference type="Proteomes" id="UP000571183"/>
    </source>
</evidence>
<dbReference type="InterPro" id="IPR019888">
    <property type="entry name" value="Tscrpt_reg_AsnC-like"/>
</dbReference>
<evidence type="ECO:0000313" key="5">
    <source>
        <dbReference type="EMBL" id="MBB4071694.1"/>
    </source>
</evidence>
<feature type="domain" description="HTH asnC-type" evidence="4">
    <location>
        <begin position="1"/>
        <end position="62"/>
    </location>
</feature>
<dbReference type="SMART" id="SM00344">
    <property type="entry name" value="HTH_ASNC"/>
    <property type="match status" value="1"/>
</dbReference>
<dbReference type="InterPro" id="IPR011008">
    <property type="entry name" value="Dimeric_a/b-barrel"/>
</dbReference>
<dbReference type="InterPro" id="IPR036390">
    <property type="entry name" value="WH_DNA-bd_sf"/>
</dbReference>
<dbReference type="InterPro" id="IPR036388">
    <property type="entry name" value="WH-like_DNA-bd_sf"/>
</dbReference>
<dbReference type="InterPro" id="IPR011991">
    <property type="entry name" value="ArsR-like_HTH"/>
</dbReference>
<sequence>MDRVDRKILSLLQEDARITTTALADRSGISISAAHRRLKELESREVITGYRTMVDPRAVGLQFQALVFVTMRDGAGKTLQQLEAAVKEIDEVVVAHRLSGDPDYILQVITADVAAYGKLYDTKLANLPGVQRLSTTLIMSDIVPARGLNI</sequence>
<dbReference type="CDD" id="cd00090">
    <property type="entry name" value="HTH_ARSR"/>
    <property type="match status" value="1"/>
</dbReference>
<dbReference type="GO" id="GO:0043200">
    <property type="term" value="P:response to amino acid"/>
    <property type="evidence" value="ECO:0007669"/>
    <property type="project" value="TreeGrafter"/>
</dbReference>
<dbReference type="AlphaFoldDB" id="A0A840DF47"/>
<dbReference type="PROSITE" id="PS50956">
    <property type="entry name" value="HTH_ASNC_2"/>
    <property type="match status" value="1"/>
</dbReference>
<proteinExistence type="predicted"/>
<dbReference type="PANTHER" id="PTHR30154">
    <property type="entry name" value="LEUCINE-RESPONSIVE REGULATORY PROTEIN"/>
    <property type="match status" value="1"/>
</dbReference>
<dbReference type="PRINTS" id="PR00033">
    <property type="entry name" value="HTHASNC"/>
</dbReference>
<dbReference type="RefSeq" id="WP_124824226.1">
    <property type="nucleotide sequence ID" value="NZ_JACIFD010000008.1"/>
</dbReference>
<organism evidence="5 6">
    <name type="scientific">Canibacter oris</name>
    <dbReference type="NCBI Taxonomy" id="1365628"/>
    <lineage>
        <taxon>Bacteria</taxon>
        <taxon>Bacillati</taxon>
        <taxon>Actinomycetota</taxon>
        <taxon>Actinomycetes</taxon>
        <taxon>Micrococcales</taxon>
        <taxon>Microbacteriaceae</taxon>
        <taxon>Canibacter</taxon>
    </lineage>
</organism>
<evidence type="ECO:0000256" key="3">
    <source>
        <dbReference type="ARBA" id="ARBA00023163"/>
    </source>
</evidence>
<dbReference type="Pfam" id="PF13412">
    <property type="entry name" value="HTH_24"/>
    <property type="match status" value="1"/>
</dbReference>
<keyword evidence="3" id="KW-0804">Transcription</keyword>
<reference evidence="5" key="1">
    <citation type="submission" date="2020-08" db="EMBL/GenBank/DDBJ databases">
        <title>Sequencing the genomes of 1000 actinobacteria strains.</title>
        <authorList>
            <person name="Klenk H.-P."/>
        </authorList>
    </citation>
    <scope>NUCLEOTIDE SEQUENCE [LARGE SCALE GENOMIC DNA]</scope>
    <source>
        <strain evidence="5">DSM 27064</strain>
    </source>
</reference>
<keyword evidence="2 5" id="KW-0238">DNA-binding</keyword>
<evidence type="ECO:0000256" key="1">
    <source>
        <dbReference type="ARBA" id="ARBA00023015"/>
    </source>
</evidence>
<dbReference type="SUPFAM" id="SSF54909">
    <property type="entry name" value="Dimeric alpha+beta barrel"/>
    <property type="match status" value="1"/>
</dbReference>
<evidence type="ECO:0000259" key="4">
    <source>
        <dbReference type="PROSITE" id="PS50956"/>
    </source>
</evidence>
<dbReference type="PANTHER" id="PTHR30154:SF34">
    <property type="entry name" value="TRANSCRIPTIONAL REGULATOR AZLB"/>
    <property type="match status" value="1"/>
</dbReference>
<protein>
    <submittedName>
        <fullName evidence="5">DNA-binding Lrp family transcriptional regulator</fullName>
    </submittedName>
</protein>
<dbReference type="InterPro" id="IPR000485">
    <property type="entry name" value="AsnC-type_HTH_dom"/>
</dbReference>
<name>A0A840DF47_9MICO</name>
<gene>
    <name evidence="5" type="ORF">F5897_001006</name>
</gene>
<dbReference type="Proteomes" id="UP000571183">
    <property type="component" value="Unassembled WGS sequence"/>
</dbReference>
<dbReference type="GO" id="GO:0043565">
    <property type="term" value="F:sequence-specific DNA binding"/>
    <property type="evidence" value="ECO:0007669"/>
    <property type="project" value="InterPro"/>
</dbReference>
<dbReference type="SUPFAM" id="SSF46785">
    <property type="entry name" value="Winged helix' DNA-binding domain"/>
    <property type="match status" value="1"/>
</dbReference>
<dbReference type="Gene3D" id="3.30.70.920">
    <property type="match status" value="1"/>
</dbReference>
<accession>A0A840DF47</accession>
<dbReference type="Pfam" id="PF01037">
    <property type="entry name" value="AsnC_trans_reg"/>
    <property type="match status" value="1"/>
</dbReference>
<dbReference type="GO" id="GO:0005829">
    <property type="term" value="C:cytosol"/>
    <property type="evidence" value="ECO:0007669"/>
    <property type="project" value="TreeGrafter"/>
</dbReference>